<dbReference type="InterPro" id="IPR011990">
    <property type="entry name" value="TPR-like_helical_dom_sf"/>
</dbReference>
<dbReference type="PROSITE" id="PS50005">
    <property type="entry name" value="TPR"/>
    <property type="match status" value="2"/>
</dbReference>
<sequence length="483" mass="53006">MLITIGHLAAEARAAGHFLVGYALRSSSAESRRHFELAVVAYRDLRAPLLAALAGLAAAAASLTPERIRDDRTIDGLLSAVTDIGRVDAECRRRITGPVDDYVTFLRLGRELMDGGPVPSTLLAAAEDELNILRTAMVAALPRPERAAAIARWIQALRGLPADSVLELEQLVDMLAEVRDWEPRLALLRDMIAHGDRRDETVIELARTLTELRRWDEARVELTARLGGRPGPEHVELLRFMVMTGYTVGDPETPQWARMLQAVGGELPESAMPPPTMSAEAGQARQPRRRLLVRFENGSLTIDPSIPAGEVKEHMMAAMVLGLGAQKGSELLDDLAVKDPALYEKVLDYLPADARPVSEADAHLAAAEQLFQQRRYREAVTEYQAALAADPDLEFAQLGLGDAYYMLGEYRMAIAHFTESIAIRPTPQAFRFLGDAILRGQSDPHRAKQCYEQALELDPNYGGARNALRQVTLMLAEGGADGR</sequence>
<evidence type="ECO:0000256" key="2">
    <source>
        <dbReference type="ARBA" id="ARBA00022803"/>
    </source>
</evidence>
<dbReference type="Proteomes" id="UP000517916">
    <property type="component" value="Unassembled WGS sequence"/>
</dbReference>
<name>A0ABR6BIJ9_9PSEU</name>
<organism evidence="4 5">
    <name type="scientific">Kutzneria viridogrisea</name>
    <dbReference type="NCBI Taxonomy" id="47990"/>
    <lineage>
        <taxon>Bacteria</taxon>
        <taxon>Bacillati</taxon>
        <taxon>Actinomycetota</taxon>
        <taxon>Actinomycetes</taxon>
        <taxon>Pseudonocardiales</taxon>
        <taxon>Pseudonocardiaceae</taxon>
        <taxon>Kutzneria</taxon>
    </lineage>
</organism>
<dbReference type="PANTHER" id="PTHR45586:SF1">
    <property type="entry name" value="LIPOPOLYSACCHARIDE ASSEMBLY PROTEIN B"/>
    <property type="match status" value="1"/>
</dbReference>
<keyword evidence="2 3" id="KW-0802">TPR repeat</keyword>
<evidence type="ECO:0000313" key="4">
    <source>
        <dbReference type="EMBL" id="MBA8926703.1"/>
    </source>
</evidence>
<dbReference type="SMART" id="SM00028">
    <property type="entry name" value="TPR"/>
    <property type="match status" value="3"/>
</dbReference>
<dbReference type="Pfam" id="PF13181">
    <property type="entry name" value="TPR_8"/>
    <property type="match status" value="1"/>
</dbReference>
<dbReference type="SUPFAM" id="SSF48452">
    <property type="entry name" value="TPR-like"/>
    <property type="match status" value="1"/>
</dbReference>
<reference evidence="4 5" key="1">
    <citation type="submission" date="2020-08" db="EMBL/GenBank/DDBJ databases">
        <title>Genomic Encyclopedia of Archaeal and Bacterial Type Strains, Phase II (KMG-II): from individual species to whole genera.</title>
        <authorList>
            <person name="Goeker M."/>
        </authorList>
    </citation>
    <scope>NUCLEOTIDE SEQUENCE [LARGE SCALE GENOMIC DNA]</scope>
    <source>
        <strain evidence="4 5">DSM 43850</strain>
    </source>
</reference>
<dbReference type="Pfam" id="PF13414">
    <property type="entry name" value="TPR_11"/>
    <property type="match status" value="1"/>
</dbReference>
<keyword evidence="5" id="KW-1185">Reference proteome</keyword>
<feature type="repeat" description="TPR" evidence="3">
    <location>
        <begin position="360"/>
        <end position="393"/>
    </location>
</feature>
<protein>
    <submittedName>
        <fullName evidence="4">Tetratricopeptide (TPR) repeat protein</fullName>
    </submittedName>
</protein>
<feature type="repeat" description="TPR" evidence="3">
    <location>
        <begin position="394"/>
        <end position="427"/>
    </location>
</feature>
<dbReference type="InterPro" id="IPR019734">
    <property type="entry name" value="TPR_rpt"/>
</dbReference>
<dbReference type="EMBL" id="JACJID010000003">
    <property type="protein sequence ID" value="MBA8926703.1"/>
    <property type="molecule type" value="Genomic_DNA"/>
</dbReference>
<evidence type="ECO:0000313" key="5">
    <source>
        <dbReference type="Proteomes" id="UP000517916"/>
    </source>
</evidence>
<comment type="caution">
    <text evidence="4">The sequence shown here is derived from an EMBL/GenBank/DDBJ whole genome shotgun (WGS) entry which is preliminary data.</text>
</comment>
<dbReference type="Gene3D" id="1.25.40.10">
    <property type="entry name" value="Tetratricopeptide repeat domain"/>
    <property type="match status" value="1"/>
</dbReference>
<evidence type="ECO:0000256" key="3">
    <source>
        <dbReference type="PROSITE-ProRule" id="PRU00339"/>
    </source>
</evidence>
<dbReference type="InterPro" id="IPR051012">
    <property type="entry name" value="CellSynth/LPSAsmb/PSIAsmb"/>
</dbReference>
<dbReference type="PANTHER" id="PTHR45586">
    <property type="entry name" value="TPR REPEAT-CONTAINING PROTEIN PA4667"/>
    <property type="match status" value="1"/>
</dbReference>
<dbReference type="RefSeq" id="WP_182837962.1">
    <property type="nucleotide sequence ID" value="NZ_JACJID010000003.1"/>
</dbReference>
<evidence type="ECO:0000256" key="1">
    <source>
        <dbReference type="ARBA" id="ARBA00022737"/>
    </source>
</evidence>
<keyword evidence="1" id="KW-0677">Repeat</keyword>
<gene>
    <name evidence="4" type="ORF">BC739_003909</name>
</gene>
<proteinExistence type="predicted"/>
<accession>A0ABR6BIJ9</accession>